<dbReference type="Proteomes" id="UP000805193">
    <property type="component" value="Unassembled WGS sequence"/>
</dbReference>
<accession>A0AC60P480</accession>
<keyword evidence="2" id="KW-1185">Reference proteome</keyword>
<protein>
    <submittedName>
        <fullName evidence="1">Uncharacterized protein</fullName>
    </submittedName>
</protein>
<comment type="caution">
    <text evidence="1">The sequence shown here is derived from an EMBL/GenBank/DDBJ whole genome shotgun (WGS) entry which is preliminary data.</text>
</comment>
<proteinExistence type="predicted"/>
<name>A0AC60P480_IXOPE</name>
<organism evidence="1 2">
    <name type="scientific">Ixodes persulcatus</name>
    <name type="common">Taiga tick</name>
    <dbReference type="NCBI Taxonomy" id="34615"/>
    <lineage>
        <taxon>Eukaryota</taxon>
        <taxon>Metazoa</taxon>
        <taxon>Ecdysozoa</taxon>
        <taxon>Arthropoda</taxon>
        <taxon>Chelicerata</taxon>
        <taxon>Arachnida</taxon>
        <taxon>Acari</taxon>
        <taxon>Parasitiformes</taxon>
        <taxon>Ixodida</taxon>
        <taxon>Ixodoidea</taxon>
        <taxon>Ixodidae</taxon>
        <taxon>Ixodinae</taxon>
        <taxon>Ixodes</taxon>
    </lineage>
</organism>
<sequence length="89" mass="9573">MAHADSAGEVCASGGEPGVTAGREKQDQQQRYFDSADYNMARARAHVTTPREFPVVPQNDTGEAIPTVESLPPRNAAIEQSKLATLTLF</sequence>
<dbReference type="EMBL" id="JABSTQ010011193">
    <property type="protein sequence ID" value="KAG0414200.1"/>
    <property type="molecule type" value="Genomic_DNA"/>
</dbReference>
<gene>
    <name evidence="1" type="ORF">HPB47_008628</name>
</gene>
<reference evidence="1 2" key="1">
    <citation type="journal article" date="2020" name="Cell">
        <title>Large-Scale Comparative Analyses of Tick Genomes Elucidate Their Genetic Diversity and Vector Capacities.</title>
        <authorList>
            <consortium name="Tick Genome and Microbiome Consortium (TIGMIC)"/>
            <person name="Jia N."/>
            <person name="Wang J."/>
            <person name="Shi W."/>
            <person name="Du L."/>
            <person name="Sun Y."/>
            <person name="Zhan W."/>
            <person name="Jiang J.F."/>
            <person name="Wang Q."/>
            <person name="Zhang B."/>
            <person name="Ji P."/>
            <person name="Bell-Sakyi L."/>
            <person name="Cui X.M."/>
            <person name="Yuan T.T."/>
            <person name="Jiang B.G."/>
            <person name="Yang W.F."/>
            <person name="Lam T.T."/>
            <person name="Chang Q.C."/>
            <person name="Ding S.J."/>
            <person name="Wang X.J."/>
            <person name="Zhu J.G."/>
            <person name="Ruan X.D."/>
            <person name="Zhao L."/>
            <person name="Wei J.T."/>
            <person name="Ye R.Z."/>
            <person name="Que T.C."/>
            <person name="Du C.H."/>
            <person name="Zhou Y.H."/>
            <person name="Cheng J.X."/>
            <person name="Dai P.F."/>
            <person name="Guo W.B."/>
            <person name="Han X.H."/>
            <person name="Huang E.J."/>
            <person name="Li L.F."/>
            <person name="Wei W."/>
            <person name="Gao Y.C."/>
            <person name="Liu J.Z."/>
            <person name="Shao H.Z."/>
            <person name="Wang X."/>
            <person name="Wang C.C."/>
            <person name="Yang T.C."/>
            <person name="Huo Q.B."/>
            <person name="Li W."/>
            <person name="Chen H.Y."/>
            <person name="Chen S.E."/>
            <person name="Zhou L.G."/>
            <person name="Ni X.B."/>
            <person name="Tian J.H."/>
            <person name="Sheng Y."/>
            <person name="Liu T."/>
            <person name="Pan Y.S."/>
            <person name="Xia L.Y."/>
            <person name="Li J."/>
            <person name="Zhao F."/>
            <person name="Cao W.C."/>
        </authorList>
    </citation>
    <scope>NUCLEOTIDE SEQUENCE [LARGE SCALE GENOMIC DNA]</scope>
    <source>
        <strain evidence="1">Iper-2018</strain>
    </source>
</reference>
<evidence type="ECO:0000313" key="1">
    <source>
        <dbReference type="EMBL" id="KAG0414200.1"/>
    </source>
</evidence>
<evidence type="ECO:0000313" key="2">
    <source>
        <dbReference type="Proteomes" id="UP000805193"/>
    </source>
</evidence>